<name>A0AAN6GH05_9BASI</name>
<dbReference type="Proteomes" id="UP001176521">
    <property type="component" value="Unassembled WGS sequence"/>
</dbReference>
<evidence type="ECO:0000256" key="1">
    <source>
        <dbReference type="SAM" id="MobiDB-lite"/>
    </source>
</evidence>
<accession>A0AAN6GH05</accession>
<gene>
    <name evidence="3" type="ORF">OC842_001731</name>
</gene>
<feature type="compositionally biased region" description="Low complexity" evidence="1">
    <location>
        <begin position="153"/>
        <end position="173"/>
    </location>
</feature>
<evidence type="ECO:0000313" key="3">
    <source>
        <dbReference type="EMBL" id="KAK0537118.1"/>
    </source>
</evidence>
<dbReference type="InterPro" id="IPR036047">
    <property type="entry name" value="F-box-like_dom_sf"/>
</dbReference>
<sequence>MAGSSSTSLFSGSGFPPAAKRARHDSAQESRSISSLRSLFDRQEHHQVIEQASALLQSGLNSTEQAVTLAYRAMSYAGLGIHDVAVQDALASHTFAEWDAQACLVVAKALTTVGLNTQAYIFVVKMRTRLFQSNAMEALESRRFYRALPPTRSARTLTPPLSSSSSSMRSTPPADEPPLLRDISEVEARLRPSGFSTMPVELVQCVLLWIGDVQQTAQCMRVSRQWRIAIQTCPKLWKRVELWKPHRLPTRGYVIDEPECQLPPPRTTLASATFALRHAMLYTRGSVHSVSLDLRGCYNGAYAEACWSMLESVAPQLHTLSLCISWQDRHAKTTLDKVIRAGARITSLTIYYDAKPRKDPDDEFEPLHFSLLTDDPEPAPIKKVSLFIPECDVAFTTEVAQRFAHVEDFALVREASEDVSITWILAFFRAARLSLRKYQLSCPVSDAVWCPPGASSAVKRGDPFIANIVLENLQELRTDVSEWGTCIQAINTRFVMPNVHTAEVVTTVPHLLVGFCLFRVKSWSLTEVYDAKVAEIALNYLLNLAPELEVLEMRTPVGGCSVLPGMLLENLITLSNSIPTNARGYTVSLSRLRTLKFINSAISGKQLIDLVKARLRFAPASPQVGFGEACHVDASIRRGDANSFSTLLDAQKRIHAEPCLPPFRPITAIVLTDCPNVSEAEQAELAALVPVFHCSTSIAMGPVHGGFTAPIWNSPAELRRLPTHRPIVAPQQPMSWTH</sequence>
<dbReference type="InterPro" id="IPR001810">
    <property type="entry name" value="F-box_dom"/>
</dbReference>
<feature type="region of interest" description="Disordered" evidence="1">
    <location>
        <begin position="1"/>
        <end position="29"/>
    </location>
</feature>
<feature type="domain" description="F-box" evidence="2">
    <location>
        <begin position="196"/>
        <end position="240"/>
    </location>
</feature>
<dbReference type="SUPFAM" id="SSF81383">
    <property type="entry name" value="F-box domain"/>
    <property type="match status" value="1"/>
</dbReference>
<organism evidence="3 4">
    <name type="scientific">Tilletia horrida</name>
    <dbReference type="NCBI Taxonomy" id="155126"/>
    <lineage>
        <taxon>Eukaryota</taxon>
        <taxon>Fungi</taxon>
        <taxon>Dikarya</taxon>
        <taxon>Basidiomycota</taxon>
        <taxon>Ustilaginomycotina</taxon>
        <taxon>Exobasidiomycetes</taxon>
        <taxon>Tilletiales</taxon>
        <taxon>Tilletiaceae</taxon>
        <taxon>Tilletia</taxon>
    </lineage>
</organism>
<evidence type="ECO:0000313" key="4">
    <source>
        <dbReference type="Proteomes" id="UP001176521"/>
    </source>
</evidence>
<feature type="region of interest" description="Disordered" evidence="1">
    <location>
        <begin position="152"/>
        <end position="179"/>
    </location>
</feature>
<keyword evidence="4" id="KW-1185">Reference proteome</keyword>
<reference evidence="3" key="1">
    <citation type="journal article" date="2023" name="PhytoFront">
        <title>Draft Genome Resources of Seven Strains of Tilletia horrida, Causal Agent of Kernel Smut of Rice.</title>
        <authorList>
            <person name="Khanal S."/>
            <person name="Antony Babu S."/>
            <person name="Zhou X.G."/>
        </authorList>
    </citation>
    <scope>NUCLEOTIDE SEQUENCE</scope>
    <source>
        <strain evidence="3">TX3</strain>
    </source>
</reference>
<dbReference type="EMBL" id="JAPDMQ010000065">
    <property type="protein sequence ID" value="KAK0537118.1"/>
    <property type="molecule type" value="Genomic_DNA"/>
</dbReference>
<evidence type="ECO:0000259" key="2">
    <source>
        <dbReference type="Pfam" id="PF12937"/>
    </source>
</evidence>
<protein>
    <recommendedName>
        <fullName evidence="2">F-box domain-containing protein</fullName>
    </recommendedName>
</protein>
<feature type="compositionally biased region" description="Low complexity" evidence="1">
    <location>
        <begin position="1"/>
        <end position="15"/>
    </location>
</feature>
<dbReference type="AlphaFoldDB" id="A0AAN6GH05"/>
<comment type="caution">
    <text evidence="3">The sequence shown here is derived from an EMBL/GenBank/DDBJ whole genome shotgun (WGS) entry which is preliminary data.</text>
</comment>
<proteinExistence type="predicted"/>
<dbReference type="Pfam" id="PF12937">
    <property type="entry name" value="F-box-like"/>
    <property type="match status" value="1"/>
</dbReference>